<dbReference type="GO" id="GO:0003677">
    <property type="term" value="F:DNA binding"/>
    <property type="evidence" value="ECO:0007669"/>
    <property type="project" value="UniProtKB-KW"/>
</dbReference>
<evidence type="ECO:0000313" key="4">
    <source>
        <dbReference type="EMBL" id="MDN4165512.1"/>
    </source>
</evidence>
<comment type="caution">
    <text evidence="4">The sequence shown here is derived from an EMBL/GenBank/DDBJ whole genome shotgun (WGS) entry which is preliminary data.</text>
</comment>
<keyword evidence="1" id="KW-0597">Phosphoprotein</keyword>
<dbReference type="Proteomes" id="UP001168552">
    <property type="component" value="Unassembled WGS sequence"/>
</dbReference>
<sequence length="250" mass="28744">MRVVLIEDEPSAVARLQKLVLEFLPEAQIVGTFDSVKGSVQWFIGHPAPDLIFMDIQLADGLSFEIFEFIPLKSPVIFTTAYDEYALKAFKVNSIDYLLKPIDPQDLEKAIRKFQQLQNPSGLATEQVHKLLQALTPTYKNRFLVKIGEHIKSIPADDIQYIFSQEKASFAVLSDGKRYILDPTLDQLESMLDPKNFFRLNRQYIARMEAIADIISYSNSRLKIILHACEDKDILMSREKVSDFKQWLDQ</sequence>
<keyword evidence="5" id="KW-1185">Reference proteome</keyword>
<dbReference type="InterPro" id="IPR007492">
    <property type="entry name" value="LytTR_DNA-bd_dom"/>
</dbReference>
<name>A0ABT8F4Z1_9BACT</name>
<accession>A0ABT8F4Z1</accession>
<evidence type="ECO:0000259" key="2">
    <source>
        <dbReference type="PROSITE" id="PS50110"/>
    </source>
</evidence>
<evidence type="ECO:0000259" key="3">
    <source>
        <dbReference type="PROSITE" id="PS50930"/>
    </source>
</evidence>
<proteinExistence type="predicted"/>
<dbReference type="SUPFAM" id="SSF52172">
    <property type="entry name" value="CheY-like"/>
    <property type="match status" value="1"/>
</dbReference>
<dbReference type="InterPro" id="IPR046947">
    <property type="entry name" value="LytR-like"/>
</dbReference>
<feature type="modified residue" description="4-aspartylphosphate" evidence="1">
    <location>
        <position position="55"/>
    </location>
</feature>
<feature type="domain" description="Response regulatory" evidence="2">
    <location>
        <begin position="2"/>
        <end position="115"/>
    </location>
</feature>
<dbReference type="PANTHER" id="PTHR37299">
    <property type="entry name" value="TRANSCRIPTIONAL REGULATOR-RELATED"/>
    <property type="match status" value="1"/>
</dbReference>
<dbReference type="PANTHER" id="PTHR37299:SF1">
    <property type="entry name" value="STAGE 0 SPORULATION PROTEIN A HOMOLOG"/>
    <property type="match status" value="1"/>
</dbReference>
<feature type="domain" description="HTH LytTR-type" evidence="3">
    <location>
        <begin position="143"/>
        <end position="250"/>
    </location>
</feature>
<dbReference type="SMART" id="SM00850">
    <property type="entry name" value="LytTR"/>
    <property type="match status" value="1"/>
</dbReference>
<dbReference type="RefSeq" id="WP_320004044.1">
    <property type="nucleotide sequence ID" value="NZ_JAUHJS010000004.1"/>
</dbReference>
<keyword evidence="4" id="KW-0238">DNA-binding</keyword>
<dbReference type="InterPro" id="IPR011006">
    <property type="entry name" value="CheY-like_superfamily"/>
</dbReference>
<reference evidence="4" key="1">
    <citation type="submission" date="2023-06" db="EMBL/GenBank/DDBJ databases">
        <title>Cytophagales bacterium Strain LB-30, isolated from soil.</title>
        <authorList>
            <person name="Liu B."/>
        </authorList>
    </citation>
    <scope>NUCLEOTIDE SEQUENCE</scope>
    <source>
        <strain evidence="4">LB-30</strain>
    </source>
</reference>
<evidence type="ECO:0000313" key="5">
    <source>
        <dbReference type="Proteomes" id="UP001168552"/>
    </source>
</evidence>
<dbReference type="PROSITE" id="PS50110">
    <property type="entry name" value="RESPONSE_REGULATORY"/>
    <property type="match status" value="1"/>
</dbReference>
<dbReference type="InterPro" id="IPR001789">
    <property type="entry name" value="Sig_transdc_resp-reg_receiver"/>
</dbReference>
<dbReference type="Gene3D" id="3.40.50.2300">
    <property type="match status" value="1"/>
</dbReference>
<dbReference type="Pfam" id="PF04397">
    <property type="entry name" value="LytTR"/>
    <property type="match status" value="1"/>
</dbReference>
<dbReference type="Pfam" id="PF00072">
    <property type="entry name" value="Response_reg"/>
    <property type="match status" value="1"/>
</dbReference>
<dbReference type="EMBL" id="JAUHJS010000004">
    <property type="protein sequence ID" value="MDN4165512.1"/>
    <property type="molecule type" value="Genomic_DNA"/>
</dbReference>
<dbReference type="PROSITE" id="PS50930">
    <property type="entry name" value="HTH_LYTTR"/>
    <property type="match status" value="1"/>
</dbReference>
<dbReference type="Gene3D" id="2.40.50.1020">
    <property type="entry name" value="LytTr DNA-binding domain"/>
    <property type="match status" value="1"/>
</dbReference>
<organism evidence="4 5">
    <name type="scientific">Shiella aurantiaca</name>
    <dbReference type="NCBI Taxonomy" id="3058365"/>
    <lineage>
        <taxon>Bacteria</taxon>
        <taxon>Pseudomonadati</taxon>
        <taxon>Bacteroidota</taxon>
        <taxon>Cytophagia</taxon>
        <taxon>Cytophagales</taxon>
        <taxon>Shiellaceae</taxon>
        <taxon>Shiella</taxon>
    </lineage>
</organism>
<evidence type="ECO:0000256" key="1">
    <source>
        <dbReference type="PROSITE-ProRule" id="PRU00169"/>
    </source>
</evidence>
<gene>
    <name evidence="4" type="ORF">QWY31_08370</name>
</gene>
<protein>
    <submittedName>
        <fullName evidence="4">LytTR family DNA-binding domain-containing protein</fullName>
    </submittedName>
</protein>
<dbReference type="SMART" id="SM00448">
    <property type="entry name" value="REC"/>
    <property type="match status" value="1"/>
</dbReference>